<organism evidence="2 3">
    <name type="scientific">Novosphingobium aquae</name>
    <dbReference type="NCBI Taxonomy" id="3133435"/>
    <lineage>
        <taxon>Bacteria</taxon>
        <taxon>Pseudomonadati</taxon>
        <taxon>Pseudomonadota</taxon>
        <taxon>Alphaproteobacteria</taxon>
        <taxon>Sphingomonadales</taxon>
        <taxon>Sphingomonadaceae</taxon>
        <taxon>Novosphingobium</taxon>
    </lineage>
</organism>
<dbReference type="Proteomes" id="UP001379235">
    <property type="component" value="Unassembled WGS sequence"/>
</dbReference>
<evidence type="ECO:0000313" key="2">
    <source>
        <dbReference type="EMBL" id="MEJ6009139.1"/>
    </source>
</evidence>
<keyword evidence="3" id="KW-1185">Reference proteome</keyword>
<accession>A0ABU8S594</accession>
<proteinExistence type="predicted"/>
<gene>
    <name evidence="2" type="ORF">WG900_04305</name>
</gene>
<dbReference type="RefSeq" id="WP_339965322.1">
    <property type="nucleotide sequence ID" value="NZ_JBBHJY010000001.1"/>
</dbReference>
<comment type="caution">
    <text evidence="2">The sequence shown here is derived from an EMBL/GenBank/DDBJ whole genome shotgun (WGS) entry which is preliminary data.</text>
</comment>
<evidence type="ECO:0000313" key="3">
    <source>
        <dbReference type="Proteomes" id="UP001379235"/>
    </source>
</evidence>
<reference evidence="2 3" key="1">
    <citation type="submission" date="2024-03" db="EMBL/GenBank/DDBJ databases">
        <authorList>
            <person name="Jo J.-H."/>
        </authorList>
    </citation>
    <scope>NUCLEOTIDE SEQUENCE [LARGE SCALE GENOMIC DNA]</scope>
    <source>
        <strain evidence="2 3">AS3R-12</strain>
    </source>
</reference>
<dbReference type="EMBL" id="JBBHJY010000001">
    <property type="protein sequence ID" value="MEJ6009139.1"/>
    <property type="molecule type" value="Genomic_DNA"/>
</dbReference>
<evidence type="ECO:0000256" key="1">
    <source>
        <dbReference type="SAM" id="Phobius"/>
    </source>
</evidence>
<keyword evidence="1" id="KW-0472">Membrane</keyword>
<keyword evidence="1" id="KW-1133">Transmembrane helix</keyword>
<feature type="transmembrane region" description="Helical" evidence="1">
    <location>
        <begin position="36"/>
        <end position="62"/>
    </location>
</feature>
<sequence>MDELKQLGGDARAYAEAEFAFQRVRAGVAAKGLKDVALLGVVAFTVAVFGLGALVIGLLMALAPIVTAWGATAIVAGGLFLIALILVMMAKARWTRTLAAISDDDGIRP</sequence>
<dbReference type="InterPro" id="IPR009937">
    <property type="entry name" value="Phage_holin_3_6"/>
</dbReference>
<protein>
    <submittedName>
        <fullName evidence="2">Phage holin family protein</fullName>
    </submittedName>
</protein>
<dbReference type="Pfam" id="PF07332">
    <property type="entry name" value="Phage_holin_3_6"/>
    <property type="match status" value="1"/>
</dbReference>
<keyword evidence="1" id="KW-0812">Transmembrane</keyword>
<feature type="transmembrane region" description="Helical" evidence="1">
    <location>
        <begin position="68"/>
        <end position="88"/>
    </location>
</feature>
<name>A0ABU8S594_9SPHN</name>